<comment type="similarity">
    <text evidence="3">In the C-terminal section; belongs to the protein kinase superfamily. Ser/Thr protein kinase family.</text>
</comment>
<evidence type="ECO:0000256" key="2">
    <source>
        <dbReference type="ARBA" id="ARBA00008536"/>
    </source>
</evidence>
<evidence type="ECO:0000259" key="19">
    <source>
        <dbReference type="PROSITE" id="PS50011"/>
    </source>
</evidence>
<dbReference type="GO" id="GO:0030246">
    <property type="term" value="F:carbohydrate binding"/>
    <property type="evidence" value="ECO:0007669"/>
    <property type="project" value="UniProtKB-KW"/>
</dbReference>
<dbReference type="PROSITE" id="PS00107">
    <property type="entry name" value="PROTEIN_KINASE_ATP"/>
    <property type="match status" value="1"/>
</dbReference>
<reference evidence="20 21" key="1">
    <citation type="journal article" date="2018" name="Mol. Plant">
        <title>The genome of Artemisia annua provides insight into the evolution of Asteraceae family and artemisinin biosynthesis.</title>
        <authorList>
            <person name="Shen Q."/>
            <person name="Zhang L."/>
            <person name="Liao Z."/>
            <person name="Wang S."/>
            <person name="Yan T."/>
            <person name="Shi P."/>
            <person name="Liu M."/>
            <person name="Fu X."/>
            <person name="Pan Q."/>
            <person name="Wang Y."/>
            <person name="Lv Z."/>
            <person name="Lu X."/>
            <person name="Zhang F."/>
            <person name="Jiang W."/>
            <person name="Ma Y."/>
            <person name="Chen M."/>
            <person name="Hao X."/>
            <person name="Li L."/>
            <person name="Tang Y."/>
            <person name="Lv G."/>
            <person name="Zhou Y."/>
            <person name="Sun X."/>
            <person name="Brodelius P.E."/>
            <person name="Rose J.K.C."/>
            <person name="Tang K."/>
        </authorList>
    </citation>
    <scope>NUCLEOTIDE SEQUENCE [LARGE SCALE GENOMIC DNA]</scope>
    <source>
        <strain evidence="21">cv. Huhao1</strain>
        <tissue evidence="20">Leaf</tissue>
    </source>
</reference>
<evidence type="ECO:0000313" key="21">
    <source>
        <dbReference type="Proteomes" id="UP000245207"/>
    </source>
</evidence>
<dbReference type="InterPro" id="IPR025886">
    <property type="entry name" value="PP2-like"/>
</dbReference>
<keyword evidence="8 20" id="KW-0430">Lectin</keyword>
<keyword evidence="6 18" id="KW-0812">Transmembrane</keyword>
<dbReference type="Gene3D" id="1.10.510.10">
    <property type="entry name" value="Transferase(Phosphotransferase) domain 1"/>
    <property type="match status" value="1"/>
</dbReference>
<dbReference type="Proteomes" id="UP000245207">
    <property type="component" value="Unassembled WGS sequence"/>
</dbReference>
<evidence type="ECO:0000256" key="8">
    <source>
        <dbReference type="ARBA" id="ARBA00022734"/>
    </source>
</evidence>
<dbReference type="AlphaFoldDB" id="A0A2U1L1L8"/>
<dbReference type="PANTHER" id="PTHR27007">
    <property type="match status" value="1"/>
</dbReference>
<dbReference type="STRING" id="35608.A0A2U1L1L8"/>
<dbReference type="InterPro" id="IPR017441">
    <property type="entry name" value="Protein_kinase_ATP_BS"/>
</dbReference>
<keyword evidence="14" id="KW-0675">Receptor</keyword>
<evidence type="ECO:0000256" key="7">
    <source>
        <dbReference type="ARBA" id="ARBA00022729"/>
    </source>
</evidence>
<keyword evidence="15" id="KW-0325">Glycoprotein</keyword>
<dbReference type="GO" id="GO:0005886">
    <property type="term" value="C:plasma membrane"/>
    <property type="evidence" value="ECO:0007669"/>
    <property type="project" value="UniProtKB-SubCell"/>
</dbReference>
<evidence type="ECO:0000256" key="9">
    <source>
        <dbReference type="ARBA" id="ARBA00022741"/>
    </source>
</evidence>
<name>A0A2U1L1L8_ARTAN</name>
<keyword evidence="9 16" id="KW-0547">Nucleotide-binding</keyword>
<feature type="binding site" evidence="16">
    <location>
        <position position="549"/>
    </location>
    <ligand>
        <name>ATP</name>
        <dbReference type="ChEBI" id="CHEBI:30616"/>
    </ligand>
</feature>
<evidence type="ECO:0000256" key="18">
    <source>
        <dbReference type="SAM" id="Phobius"/>
    </source>
</evidence>
<comment type="similarity">
    <text evidence="2">In the N-terminal section; belongs to the leguminous lectin family.</text>
</comment>
<dbReference type="CDD" id="cd14066">
    <property type="entry name" value="STKc_IRAK"/>
    <property type="match status" value="1"/>
</dbReference>
<dbReference type="FunFam" id="1.10.510.10:FF:000240">
    <property type="entry name" value="Lectin-domain containing receptor kinase A4.3"/>
    <property type="match status" value="1"/>
</dbReference>
<dbReference type="Pfam" id="PF00069">
    <property type="entry name" value="Pkinase"/>
    <property type="match status" value="1"/>
</dbReference>
<dbReference type="GO" id="GO:0002229">
    <property type="term" value="P:defense response to oomycetes"/>
    <property type="evidence" value="ECO:0007669"/>
    <property type="project" value="UniProtKB-ARBA"/>
</dbReference>
<dbReference type="SMART" id="SM00220">
    <property type="entry name" value="S_TKc"/>
    <property type="match status" value="1"/>
</dbReference>
<feature type="region of interest" description="Disordered" evidence="17">
    <location>
        <begin position="808"/>
        <end position="831"/>
    </location>
</feature>
<feature type="compositionally biased region" description="Polar residues" evidence="17">
    <location>
        <begin position="817"/>
        <end position="831"/>
    </location>
</feature>
<dbReference type="InterPro" id="IPR008271">
    <property type="entry name" value="Ser/Thr_kinase_AS"/>
</dbReference>
<dbReference type="Gene3D" id="2.60.120.200">
    <property type="match status" value="1"/>
</dbReference>
<dbReference type="FunFam" id="3.30.200.20:FF:000168">
    <property type="entry name" value="L-type lectin-domain containing receptor kinase IX.1"/>
    <property type="match status" value="1"/>
</dbReference>
<evidence type="ECO:0000256" key="4">
    <source>
        <dbReference type="ARBA" id="ARBA00022475"/>
    </source>
</evidence>
<dbReference type="PROSITE" id="PS50011">
    <property type="entry name" value="PROTEIN_KINASE_DOM"/>
    <property type="match status" value="1"/>
</dbReference>
<evidence type="ECO:0000256" key="1">
    <source>
        <dbReference type="ARBA" id="ARBA00004251"/>
    </source>
</evidence>
<dbReference type="SUPFAM" id="SSF49899">
    <property type="entry name" value="Concanavalin A-like lectins/glucanases"/>
    <property type="match status" value="1"/>
</dbReference>
<evidence type="ECO:0000256" key="5">
    <source>
        <dbReference type="ARBA" id="ARBA00022679"/>
    </source>
</evidence>
<dbReference type="CDD" id="cd06899">
    <property type="entry name" value="lectin_legume_LecRK_Arcelin_ConA"/>
    <property type="match status" value="1"/>
</dbReference>
<dbReference type="OrthoDB" id="4062651at2759"/>
<gene>
    <name evidence="20" type="ORF">CTI12_AA541260</name>
</gene>
<keyword evidence="5" id="KW-0808">Transferase</keyword>
<feature type="domain" description="Protein kinase" evidence="19">
    <location>
        <begin position="519"/>
        <end position="797"/>
    </location>
</feature>
<accession>A0A2U1L1L8</accession>
<feature type="transmembrane region" description="Helical" evidence="18">
    <location>
        <begin position="453"/>
        <end position="473"/>
    </location>
</feature>
<keyword evidence="10" id="KW-0418">Kinase</keyword>
<dbReference type="InterPro" id="IPR001220">
    <property type="entry name" value="Legume_lectin_dom"/>
</dbReference>
<keyword evidence="4" id="KW-1003">Cell membrane</keyword>
<keyword evidence="12 18" id="KW-1133">Transmembrane helix</keyword>
<keyword evidence="11 16" id="KW-0067">ATP-binding</keyword>
<dbReference type="InterPro" id="IPR000985">
    <property type="entry name" value="Lectin_LegA_CS"/>
</dbReference>
<dbReference type="InterPro" id="IPR000719">
    <property type="entry name" value="Prot_kinase_dom"/>
</dbReference>
<dbReference type="SUPFAM" id="SSF56112">
    <property type="entry name" value="Protein kinase-like (PK-like)"/>
    <property type="match status" value="1"/>
</dbReference>
<proteinExistence type="inferred from homology"/>
<evidence type="ECO:0000256" key="15">
    <source>
        <dbReference type="ARBA" id="ARBA00023180"/>
    </source>
</evidence>
<dbReference type="EMBL" id="PKPP01012129">
    <property type="protein sequence ID" value="PWA42896.1"/>
    <property type="molecule type" value="Genomic_DNA"/>
</dbReference>
<comment type="caution">
    <text evidence="20">The sequence shown here is derived from an EMBL/GenBank/DDBJ whole genome shotgun (WGS) entry which is preliminary data.</text>
</comment>
<sequence>MSISLIDSPSCWKWTSIAESRFTEVAELINVCALEVNDKINTSILSPKTTYVAYLVFKTTSKTYGFEHQPVELSIASHKHKCETRVAYLDPQAGQKRRLKPRRRLRIFSRIAFTDYHELPSSSKDNGPNLRNDGWFETEIGEYFNEGGDETELEMSVMEVKGGNWKTGLLIEGIEIRPKNCDAAPSYGVIELNQVDYRMRVGHAKYADPFNTFSQDTKNIAYSGDAAPSYGVIELNQVDYRMRVGHAKYADPVKIWDRKSRRLSDFTTHFTFVIDTLGRSSGYGNAFSFFLAPVGFQIPPNSAGEFLGLFNTSNNGSPQNQMIVFEFDSVINSQDPPYEHAGINLNSIKSVNNTAWNARFHSGHGHAANVCVSYNATTQMMSMSWRYGTDLENTTSVSYRVDLRDVLPEWVTLGFSGTTGFDVERHFIQYWEFSSSLNTTRKREDSPKKRNPALGITIPISIVIVVVIVAYVMSRRRHGKSGHNSLEIEALALMTDELERGTGPKRFSFRDLALATNNFSDDLKLGEGGFGCVYKGYLSHEGMVVAVKKISQGSKQGKKEYITEMKIISSLRHRNLVQLIGWCHDQTQFLLVYEYLPNASLDYYLFSNKSPLEWRVRYKIVMGLASALLYLLEECEQCVVHRDIKASNIMLDSGFNAKLGDFGLARFMDHELGLRTTGLAGTLGYMSPEYLTTGKASKESDVYSFGVVALEIACGRKVTDRVDPNSDLGLVHWVWDFLGKDELLSGVDQMLSTEFDEKEVECLMKVGLWCAHPNSSLRPSISQAIQILKFQGALPNLPVKMPVPTFSAEPDGLDVSPASTTMTNSSIDDGV</sequence>
<dbReference type="Gene3D" id="3.30.200.20">
    <property type="entry name" value="Phosphorylase Kinase, domain 1"/>
    <property type="match status" value="1"/>
</dbReference>
<evidence type="ECO:0000256" key="14">
    <source>
        <dbReference type="ARBA" id="ARBA00023170"/>
    </source>
</evidence>
<evidence type="ECO:0000256" key="10">
    <source>
        <dbReference type="ARBA" id="ARBA00022777"/>
    </source>
</evidence>
<dbReference type="InterPro" id="IPR050528">
    <property type="entry name" value="L-type_Lectin-RKs"/>
</dbReference>
<dbReference type="GO" id="GO:0004672">
    <property type="term" value="F:protein kinase activity"/>
    <property type="evidence" value="ECO:0007669"/>
    <property type="project" value="InterPro"/>
</dbReference>
<dbReference type="PROSITE" id="PS00108">
    <property type="entry name" value="PROTEIN_KINASE_ST"/>
    <property type="match status" value="1"/>
</dbReference>
<evidence type="ECO:0000256" key="17">
    <source>
        <dbReference type="SAM" id="MobiDB-lite"/>
    </source>
</evidence>
<dbReference type="InterPro" id="IPR011009">
    <property type="entry name" value="Kinase-like_dom_sf"/>
</dbReference>
<evidence type="ECO:0000256" key="3">
    <source>
        <dbReference type="ARBA" id="ARBA00010217"/>
    </source>
</evidence>
<evidence type="ECO:0000256" key="12">
    <source>
        <dbReference type="ARBA" id="ARBA00022989"/>
    </source>
</evidence>
<evidence type="ECO:0000256" key="13">
    <source>
        <dbReference type="ARBA" id="ARBA00023136"/>
    </source>
</evidence>
<protein>
    <submittedName>
        <fullName evidence="20">Concanavalin A-like lectin/glucanase domain-containing protein</fullName>
    </submittedName>
</protein>
<dbReference type="Pfam" id="PF14299">
    <property type="entry name" value="PP2"/>
    <property type="match status" value="1"/>
</dbReference>
<comment type="subcellular location">
    <subcellularLocation>
        <location evidence="1">Cell membrane</location>
        <topology evidence="1">Single-pass type I membrane protein</topology>
    </subcellularLocation>
</comment>
<evidence type="ECO:0000313" key="20">
    <source>
        <dbReference type="EMBL" id="PWA42896.1"/>
    </source>
</evidence>
<dbReference type="PROSITE" id="PS00308">
    <property type="entry name" value="LECTIN_LEGUME_ALPHA"/>
    <property type="match status" value="1"/>
</dbReference>
<dbReference type="Pfam" id="PF00139">
    <property type="entry name" value="Lectin_legB"/>
    <property type="match status" value="1"/>
</dbReference>
<dbReference type="InterPro" id="IPR013320">
    <property type="entry name" value="ConA-like_dom_sf"/>
</dbReference>
<keyword evidence="7" id="KW-0732">Signal</keyword>
<dbReference type="GO" id="GO:0005524">
    <property type="term" value="F:ATP binding"/>
    <property type="evidence" value="ECO:0007669"/>
    <property type="project" value="UniProtKB-UniRule"/>
</dbReference>
<organism evidence="20 21">
    <name type="scientific">Artemisia annua</name>
    <name type="common">Sweet wormwood</name>
    <dbReference type="NCBI Taxonomy" id="35608"/>
    <lineage>
        <taxon>Eukaryota</taxon>
        <taxon>Viridiplantae</taxon>
        <taxon>Streptophyta</taxon>
        <taxon>Embryophyta</taxon>
        <taxon>Tracheophyta</taxon>
        <taxon>Spermatophyta</taxon>
        <taxon>Magnoliopsida</taxon>
        <taxon>eudicotyledons</taxon>
        <taxon>Gunneridae</taxon>
        <taxon>Pentapetalae</taxon>
        <taxon>asterids</taxon>
        <taxon>campanulids</taxon>
        <taxon>Asterales</taxon>
        <taxon>Asteraceae</taxon>
        <taxon>Asteroideae</taxon>
        <taxon>Anthemideae</taxon>
        <taxon>Artemisiinae</taxon>
        <taxon>Artemisia</taxon>
    </lineage>
</organism>
<keyword evidence="13 18" id="KW-0472">Membrane</keyword>
<evidence type="ECO:0000256" key="11">
    <source>
        <dbReference type="ARBA" id="ARBA00022840"/>
    </source>
</evidence>
<keyword evidence="21" id="KW-1185">Reference proteome</keyword>
<evidence type="ECO:0000256" key="16">
    <source>
        <dbReference type="PROSITE-ProRule" id="PRU10141"/>
    </source>
</evidence>
<evidence type="ECO:0000256" key="6">
    <source>
        <dbReference type="ARBA" id="ARBA00022692"/>
    </source>
</evidence>